<comment type="similarity">
    <text evidence="2">Belongs to the syntaxin family.</text>
</comment>
<keyword evidence="7 9" id="KW-0175">Coiled coil</keyword>
<organism evidence="13 14">
    <name type="scientific">Mya arenaria</name>
    <name type="common">Soft-shell clam</name>
    <dbReference type="NCBI Taxonomy" id="6604"/>
    <lineage>
        <taxon>Eukaryota</taxon>
        <taxon>Metazoa</taxon>
        <taxon>Spiralia</taxon>
        <taxon>Lophotrochozoa</taxon>
        <taxon>Mollusca</taxon>
        <taxon>Bivalvia</taxon>
        <taxon>Autobranchia</taxon>
        <taxon>Heteroconchia</taxon>
        <taxon>Euheterodonta</taxon>
        <taxon>Imparidentia</taxon>
        <taxon>Neoheterodontei</taxon>
        <taxon>Myida</taxon>
        <taxon>Myoidea</taxon>
        <taxon>Myidae</taxon>
        <taxon>Mya</taxon>
    </lineage>
</organism>
<evidence type="ECO:0000256" key="9">
    <source>
        <dbReference type="SAM" id="Coils"/>
    </source>
</evidence>
<feature type="transmembrane region" description="Helical" evidence="11">
    <location>
        <begin position="215"/>
        <end position="236"/>
    </location>
</feature>
<dbReference type="CDD" id="cd15850">
    <property type="entry name" value="SNARE_syntaxin18"/>
    <property type="match status" value="1"/>
</dbReference>
<sequence>MPTPTGSPREKRRKHSSSPTFVDNMADLTNLFKATVKTVKSRNKGLRKSSDKDEASQIFPQSKNRGEFESTTKEVVRIGHIGTITKLRDFLLEHRKDYVNAGSHLTGEASQMTNTEREHIDNEAQNILRRCQDMLANFEQENKAMYAEMNSLSEELSKIQGKVVEIASLQEIFTDKVLTQEEDIVRIADTAVFTTENIKDGNEEIREAMRKNAGFRVWILFFLLVLTFSLLFLDWYSG</sequence>
<feature type="coiled-coil region" evidence="9">
    <location>
        <begin position="128"/>
        <end position="162"/>
    </location>
</feature>
<dbReference type="Proteomes" id="UP001164746">
    <property type="component" value="Chromosome 12"/>
</dbReference>
<evidence type="ECO:0000259" key="12">
    <source>
        <dbReference type="Pfam" id="PF10496"/>
    </source>
</evidence>
<dbReference type="Pfam" id="PF10496">
    <property type="entry name" value="Syntaxin-18_N"/>
    <property type="match status" value="1"/>
</dbReference>
<keyword evidence="6 11" id="KW-1133">Transmembrane helix</keyword>
<evidence type="ECO:0000256" key="2">
    <source>
        <dbReference type="ARBA" id="ARBA00009063"/>
    </source>
</evidence>
<dbReference type="EMBL" id="CP111023">
    <property type="protein sequence ID" value="WAR22410.1"/>
    <property type="molecule type" value="Genomic_DNA"/>
</dbReference>
<evidence type="ECO:0000256" key="1">
    <source>
        <dbReference type="ARBA" id="ARBA00004211"/>
    </source>
</evidence>
<evidence type="ECO:0000256" key="11">
    <source>
        <dbReference type="SAM" id="Phobius"/>
    </source>
</evidence>
<protein>
    <submittedName>
        <fullName evidence="13">STX18-like protein</fullName>
    </submittedName>
</protein>
<reference evidence="13" key="1">
    <citation type="submission" date="2022-11" db="EMBL/GenBank/DDBJ databases">
        <title>Centuries of genome instability and evolution in soft-shell clam transmissible cancer (bioRxiv).</title>
        <authorList>
            <person name="Hart S.F.M."/>
            <person name="Yonemitsu M.A."/>
            <person name="Giersch R.M."/>
            <person name="Beal B.F."/>
            <person name="Arriagada G."/>
            <person name="Davis B.W."/>
            <person name="Ostrander E.A."/>
            <person name="Goff S.P."/>
            <person name="Metzger M.J."/>
        </authorList>
    </citation>
    <scope>NUCLEOTIDE SEQUENCE</scope>
    <source>
        <strain evidence="13">MELC-2E11</strain>
        <tissue evidence="13">Siphon/mantle</tissue>
    </source>
</reference>
<keyword evidence="5" id="KW-0653">Protein transport</keyword>
<evidence type="ECO:0000256" key="8">
    <source>
        <dbReference type="ARBA" id="ARBA00023136"/>
    </source>
</evidence>
<gene>
    <name evidence="13" type="ORF">MAR_016384</name>
</gene>
<evidence type="ECO:0000256" key="7">
    <source>
        <dbReference type="ARBA" id="ARBA00023054"/>
    </source>
</evidence>
<evidence type="ECO:0000256" key="5">
    <source>
        <dbReference type="ARBA" id="ARBA00022927"/>
    </source>
</evidence>
<dbReference type="PANTHER" id="PTHR15959">
    <property type="entry name" value="SYNTAXIN-18"/>
    <property type="match status" value="1"/>
</dbReference>
<keyword evidence="4 11" id="KW-0812">Transmembrane</keyword>
<keyword evidence="8 11" id="KW-0472">Membrane</keyword>
<evidence type="ECO:0000256" key="6">
    <source>
        <dbReference type="ARBA" id="ARBA00022989"/>
    </source>
</evidence>
<feature type="region of interest" description="Disordered" evidence="10">
    <location>
        <begin position="39"/>
        <end position="69"/>
    </location>
</feature>
<name>A0ABY7FK14_MYAAR</name>
<keyword evidence="3" id="KW-0813">Transport</keyword>
<evidence type="ECO:0000256" key="3">
    <source>
        <dbReference type="ARBA" id="ARBA00022448"/>
    </source>
</evidence>
<evidence type="ECO:0000256" key="10">
    <source>
        <dbReference type="SAM" id="MobiDB-lite"/>
    </source>
</evidence>
<evidence type="ECO:0000313" key="13">
    <source>
        <dbReference type="EMBL" id="WAR22410.1"/>
    </source>
</evidence>
<evidence type="ECO:0000313" key="14">
    <source>
        <dbReference type="Proteomes" id="UP001164746"/>
    </source>
</evidence>
<feature type="region of interest" description="Disordered" evidence="10">
    <location>
        <begin position="1"/>
        <end position="23"/>
    </location>
</feature>
<feature type="domain" description="SNARE-complex protein Syntaxin-18 N-terminal" evidence="12">
    <location>
        <begin position="27"/>
        <end position="120"/>
    </location>
</feature>
<proteinExistence type="inferred from homology"/>
<evidence type="ECO:0000256" key="4">
    <source>
        <dbReference type="ARBA" id="ARBA00022692"/>
    </source>
</evidence>
<comment type="subcellular location">
    <subcellularLocation>
        <location evidence="1">Membrane</location>
        <topology evidence="1">Single-pass type IV membrane protein</topology>
    </subcellularLocation>
</comment>
<dbReference type="SUPFAM" id="SSF58038">
    <property type="entry name" value="SNARE fusion complex"/>
    <property type="match status" value="1"/>
</dbReference>
<dbReference type="InterPro" id="IPR019529">
    <property type="entry name" value="Syntaxin-18_N"/>
</dbReference>
<keyword evidence="14" id="KW-1185">Reference proteome</keyword>
<dbReference type="Gene3D" id="1.20.5.110">
    <property type="match status" value="1"/>
</dbReference>
<dbReference type="PANTHER" id="PTHR15959:SF0">
    <property type="entry name" value="SYNTAXIN-18"/>
    <property type="match status" value="1"/>
</dbReference>
<accession>A0ABY7FK14</accession>